<dbReference type="SMART" id="SM00454">
    <property type="entry name" value="SAM"/>
    <property type="match status" value="1"/>
</dbReference>
<feature type="compositionally biased region" description="Basic and acidic residues" evidence="1">
    <location>
        <begin position="679"/>
        <end position="694"/>
    </location>
</feature>
<feature type="region of interest" description="Disordered" evidence="1">
    <location>
        <begin position="723"/>
        <end position="745"/>
    </location>
</feature>
<feature type="compositionally biased region" description="Polar residues" evidence="1">
    <location>
        <begin position="330"/>
        <end position="344"/>
    </location>
</feature>
<feature type="compositionally biased region" description="Basic and acidic residues" evidence="1">
    <location>
        <begin position="798"/>
        <end position="811"/>
    </location>
</feature>
<feature type="compositionally biased region" description="Basic and acidic residues" evidence="1">
    <location>
        <begin position="573"/>
        <end position="588"/>
    </location>
</feature>
<evidence type="ECO:0000256" key="1">
    <source>
        <dbReference type="SAM" id="MobiDB-lite"/>
    </source>
</evidence>
<name>A0A7D9HAL9_PARCT</name>
<feature type="region of interest" description="Disordered" evidence="1">
    <location>
        <begin position="617"/>
        <end position="641"/>
    </location>
</feature>
<dbReference type="EMBL" id="CACRXK020000035">
    <property type="protein sequence ID" value="CAB3977204.1"/>
    <property type="molecule type" value="Genomic_DNA"/>
</dbReference>
<accession>A0A7D9HAL9</accession>
<proteinExistence type="predicted"/>
<keyword evidence="3" id="KW-1185">Reference proteome</keyword>
<feature type="region of interest" description="Disordered" evidence="1">
    <location>
        <begin position="470"/>
        <end position="530"/>
    </location>
</feature>
<protein>
    <submittedName>
        <fullName evidence="2">SH3 and multiple ankyrin repeat domains 2-like</fullName>
    </submittedName>
</protein>
<dbReference type="OrthoDB" id="6077228at2759"/>
<sequence>MEATKFIKSLTWSDASYALNEFLDTFGVPNLVCCSQEGGHYGMNDTCTFDNNQVLMLHALRTKHNLMAEDSDGRPISIPLKCENNLLRCPLSIYCKYDPIYVSQMSHVYPDIKYFRVLENHWSERMKYLKPESILEIEHIDSSNSAVKFRDIDQPLPLNCRVKYISLNIELVRFLPTPNANQEVDNEFENLVSNLGKVNVIHSAKPQTVVVATKINADSSGLAKTSVTDCLQIPKDYDLNVCVAKELLEKNPTYLNVVSELNQAFLDKYDLKELDNSHKCQYLDEPSGNIKTIVCSVLAAKVHERNNVAESLPRNSGNVKVPPALPPKPTSRSGRQITPPTCDQQSRKTETVRQYEICKDTNEKAQKVRQYDDVKVRCSREQYDDDIKPRWPTEEYAYKKDHHIYESISDNSNDDAYEYIDDGGYEDIDNDETSHDYVDMTSHDYVDMTLHDFVAMTSQGHVSMTSEEDQYYTMSRNENTSTSPRLERKGENLTETTKLEPARKCLVKLPFPADASTPRPDNKTSAETTRLETKLSPRLERKGENLTETTKLDPAKKCLVKLPFPAEASTPRPDNKTSTETTRLETKLSPRLERKSENLTETTKLEPAGKILVKLPFPADASTPRPDNKTSTETTRLETKLSPKLERKRENLTETTKLEPARKCLVKLPFPADASTPRPDNKTSTETTRLETKLSPRLERKSENLTETTKLEPAGKILVKLPFPEDASTPRPDNKTSTETTRLETKLSPRLERKGENLTETTKLEPARKYLLKFPFPVDPDNKTSSEITRSEPNYSEASDKSIKLKVDNKTSQKVSSPTDLSAQNLKPGSDNYAENITLEPVSKKLVPKTRTRSMVLSRKPAFAIPKDRYDLPVRKALCAIPIPTELSSLSVEGVRRLLTSLNMACYADNFQEEQVDGEILVELDETALKSLDLKPFHVKKMIKVIAGWRPNVGGNKD</sequence>
<feature type="compositionally biased region" description="Polar residues" evidence="1">
    <location>
        <begin position="783"/>
        <end position="797"/>
    </location>
</feature>
<dbReference type="Pfam" id="PF00536">
    <property type="entry name" value="SAM_1"/>
    <property type="match status" value="1"/>
</dbReference>
<dbReference type="AlphaFoldDB" id="A0A7D9HAL9"/>
<dbReference type="CDD" id="cd09487">
    <property type="entry name" value="SAM_superfamily"/>
    <property type="match status" value="1"/>
</dbReference>
<comment type="caution">
    <text evidence="2">The sequence shown here is derived from an EMBL/GenBank/DDBJ whole genome shotgun (WGS) entry which is preliminary data.</text>
</comment>
<dbReference type="Proteomes" id="UP001152795">
    <property type="component" value="Unassembled WGS sequence"/>
</dbReference>
<reference evidence="2" key="1">
    <citation type="submission" date="2020-04" db="EMBL/GenBank/DDBJ databases">
        <authorList>
            <person name="Alioto T."/>
            <person name="Alioto T."/>
            <person name="Gomez Garrido J."/>
        </authorList>
    </citation>
    <scope>NUCLEOTIDE SEQUENCE</scope>
    <source>
        <strain evidence="2">A484AB</strain>
    </source>
</reference>
<dbReference type="Gene3D" id="1.10.150.50">
    <property type="entry name" value="Transcription Factor, Ets-1"/>
    <property type="match status" value="1"/>
</dbReference>
<feature type="compositionally biased region" description="Basic and acidic residues" evidence="1">
    <location>
        <begin position="485"/>
        <end position="503"/>
    </location>
</feature>
<feature type="compositionally biased region" description="Basic and acidic residues" evidence="1">
    <location>
        <begin position="732"/>
        <end position="745"/>
    </location>
</feature>
<feature type="region of interest" description="Disordered" evidence="1">
    <location>
        <begin position="778"/>
        <end position="830"/>
    </location>
</feature>
<evidence type="ECO:0000313" key="2">
    <source>
        <dbReference type="EMBL" id="CAB3977204.1"/>
    </source>
</evidence>
<feature type="compositionally biased region" description="Basic and acidic residues" evidence="1">
    <location>
        <begin position="520"/>
        <end position="530"/>
    </location>
</feature>
<feature type="region of interest" description="Disordered" evidence="1">
    <location>
        <begin position="670"/>
        <end position="694"/>
    </location>
</feature>
<feature type="region of interest" description="Disordered" evidence="1">
    <location>
        <begin position="565"/>
        <end position="588"/>
    </location>
</feature>
<feature type="region of interest" description="Disordered" evidence="1">
    <location>
        <begin position="309"/>
        <end position="348"/>
    </location>
</feature>
<dbReference type="InterPro" id="IPR001660">
    <property type="entry name" value="SAM"/>
</dbReference>
<feature type="compositionally biased region" description="Polar residues" evidence="1">
    <location>
        <begin position="472"/>
        <end position="484"/>
    </location>
</feature>
<organism evidence="2 3">
    <name type="scientific">Paramuricea clavata</name>
    <name type="common">Red gorgonian</name>
    <name type="synonym">Violescent sea-whip</name>
    <dbReference type="NCBI Taxonomy" id="317549"/>
    <lineage>
        <taxon>Eukaryota</taxon>
        <taxon>Metazoa</taxon>
        <taxon>Cnidaria</taxon>
        <taxon>Anthozoa</taxon>
        <taxon>Octocorallia</taxon>
        <taxon>Malacalcyonacea</taxon>
        <taxon>Plexauridae</taxon>
        <taxon>Paramuricea</taxon>
    </lineage>
</organism>
<dbReference type="InterPro" id="IPR052281">
    <property type="entry name" value="GAREM"/>
</dbReference>
<evidence type="ECO:0000313" key="3">
    <source>
        <dbReference type="Proteomes" id="UP001152795"/>
    </source>
</evidence>
<feature type="compositionally biased region" description="Polar residues" evidence="1">
    <location>
        <begin position="812"/>
        <end position="827"/>
    </location>
</feature>
<dbReference type="InterPro" id="IPR013761">
    <property type="entry name" value="SAM/pointed_sf"/>
</dbReference>
<dbReference type="PANTHER" id="PTHR14454:SF11">
    <property type="entry name" value="SERRANO, ISOFORM F"/>
    <property type="match status" value="1"/>
</dbReference>
<gene>
    <name evidence="2" type="ORF">PACLA_8A007541</name>
</gene>
<dbReference type="PANTHER" id="PTHR14454">
    <property type="entry name" value="GRB2-ASSOCIATED AND REGULATOR OF MAPK PROTEIN FAMILY MEMBER"/>
    <property type="match status" value="1"/>
</dbReference>
<feature type="compositionally biased region" description="Basic and acidic residues" evidence="1">
    <location>
        <begin position="626"/>
        <end position="641"/>
    </location>
</feature>
<dbReference type="SUPFAM" id="SSF47769">
    <property type="entry name" value="SAM/Pointed domain"/>
    <property type="match status" value="1"/>
</dbReference>